<accession>A0A8K1T189</accession>
<dbReference type="CDD" id="cd07067">
    <property type="entry name" value="HP_PGM_like"/>
    <property type="match status" value="1"/>
</dbReference>
<dbReference type="InterPro" id="IPR013078">
    <property type="entry name" value="His_Pase_superF_clade-1"/>
</dbReference>
<name>A0A8K1T189_9VIRU</name>
<dbReference type="SUPFAM" id="SSF53254">
    <property type="entry name" value="Phosphoglycerate mutase-like"/>
    <property type="match status" value="1"/>
</dbReference>
<dbReference type="InterPro" id="IPR051710">
    <property type="entry name" value="Phosphatase_SH3-domain"/>
</dbReference>
<evidence type="ECO:0000313" key="1">
    <source>
        <dbReference type="EMBL" id="UFX99869.1"/>
    </source>
</evidence>
<protein>
    <submittedName>
        <fullName evidence="1">Phosphoglycerate mutase family protein</fullName>
    </submittedName>
</protein>
<dbReference type="Pfam" id="PF00300">
    <property type="entry name" value="His_Phos_1"/>
    <property type="match status" value="1"/>
</dbReference>
<dbReference type="InterPro" id="IPR029033">
    <property type="entry name" value="His_PPase_superfam"/>
</dbReference>
<reference evidence="1" key="1">
    <citation type="submission" date="2018-03" db="EMBL/GenBank/DDBJ databases">
        <title>Draft genome sequences of Megaviruse, new member of the family Mimiviridae isolated from water in Shanghai, China.</title>
        <authorList>
            <person name="Xia Y."/>
        </authorList>
    </citation>
    <scope>NUCLEOTIDE SEQUENCE</scope>
    <source>
        <strain evidence="1">SH</strain>
    </source>
</reference>
<sequence length="207" mass="24607">MTKIKIIRHSERLDFKHPFYWLLCFGYHWSDSPLTQTGHVMAKTKGELLTKNDFYPKNIYVSPYNRTMETATEIKYSFPNCEIIIEPLLAEYQPYYKHCISLYPNGIPTEYAGTATKYKYPENYEEFSSRIKFIISQLMNKNNEDFIVITHGEILKVFINYFQTIYPDILLDCEKISYLTTLTFEYDDDKNIIKNSITIDHFNQFNS</sequence>
<proteinExistence type="predicted"/>
<dbReference type="PANTHER" id="PTHR16469">
    <property type="entry name" value="UBIQUITIN-ASSOCIATED AND SH3 DOMAIN-CONTAINING BA-RELATED"/>
    <property type="match status" value="1"/>
</dbReference>
<organism evidence="1">
    <name type="scientific">Megavirus baoshan</name>
    <dbReference type="NCBI Taxonomy" id="2496520"/>
    <lineage>
        <taxon>Viruses</taxon>
        <taxon>Varidnaviria</taxon>
        <taxon>Bamfordvirae</taxon>
        <taxon>Nucleocytoviricota</taxon>
        <taxon>Megaviricetes</taxon>
        <taxon>Imitervirales</taxon>
        <taxon>Mimiviridae</taxon>
        <taxon>Megamimivirinae</taxon>
        <taxon>Megavirus</taxon>
        <taxon>Megavirus baoshanense</taxon>
    </lineage>
</organism>
<dbReference type="Gene3D" id="3.40.50.1240">
    <property type="entry name" value="Phosphoglycerate mutase-like"/>
    <property type="match status" value="1"/>
</dbReference>
<dbReference type="PANTHER" id="PTHR16469:SF27">
    <property type="entry name" value="UBIQUITIN-ASSOCIATED AND SH3 DOMAIN-CONTAINING BA-RELATED"/>
    <property type="match status" value="1"/>
</dbReference>
<gene>
    <name evidence="1" type="ORF">Mb0838</name>
</gene>
<dbReference type="EMBL" id="MH046811">
    <property type="protein sequence ID" value="UFX99869.1"/>
    <property type="molecule type" value="Genomic_DNA"/>
</dbReference>